<evidence type="ECO:0000256" key="1">
    <source>
        <dbReference type="SAM" id="Coils"/>
    </source>
</evidence>
<keyword evidence="3" id="KW-1185">Reference proteome</keyword>
<dbReference type="AlphaFoldDB" id="I3EJB4"/>
<dbReference type="InParanoid" id="I3EJB4"/>
<proteinExistence type="predicted"/>
<dbReference type="VEuPathDB" id="MicrosporidiaDB:NEQG_00081"/>
<evidence type="ECO:0000313" key="2">
    <source>
        <dbReference type="EMBL" id="EIJ89311.1"/>
    </source>
</evidence>
<sequence>MDGISDDRTERAQVESLIKQIITLEEDMYKVQEENRALKESIIASNRNISDEIIRALTQEISNLRQDILNKPEAKPTIGCVSCASTISTIKTVPNEFKKMLYNIEQEISRVLTIAYSQSSTIQEKNKQLELYAQINAKLMHIKDHYMKSRNL</sequence>
<dbReference type="Proteomes" id="UP000002872">
    <property type="component" value="Unassembled WGS sequence"/>
</dbReference>
<name>I3EJB4_NEMP3</name>
<dbReference type="OrthoDB" id="2187674at2759"/>
<dbReference type="EMBL" id="GL870876">
    <property type="protein sequence ID" value="EIJ89311.1"/>
    <property type="molecule type" value="Genomic_DNA"/>
</dbReference>
<dbReference type="HOGENOM" id="CLU_1741048_0_0_1"/>
<reference evidence="2" key="1">
    <citation type="submission" date="2011-01" db="EMBL/GenBank/DDBJ databases">
        <title>The Genome Sequence of Nematocida parisii strain ERTm3.</title>
        <authorList>
            <consortium name="The Broad Institute Genome Sequencing Platform"/>
            <consortium name="The Broad Institute Genome Sequencing Center for Infectious Disease"/>
            <person name="Cuomo C."/>
            <person name="Troemel E."/>
            <person name="Young S.K."/>
            <person name="Zeng Q."/>
            <person name="Gargeya S."/>
            <person name="Fitzgerald M."/>
            <person name="Haas B."/>
            <person name="Abouelleil A."/>
            <person name="Alvarado L."/>
            <person name="Arachchi H.M."/>
            <person name="Berlin A."/>
            <person name="Chapman S.B."/>
            <person name="Gearin G."/>
            <person name="Goldberg J."/>
            <person name="Griggs A."/>
            <person name="Gujja S."/>
            <person name="Hansen M."/>
            <person name="Heiman D."/>
            <person name="Howarth C."/>
            <person name="Larimer J."/>
            <person name="Lui A."/>
            <person name="MacDonald P.J.P."/>
            <person name="McCowen C."/>
            <person name="Montmayeur A."/>
            <person name="Murphy C."/>
            <person name="Neiman D."/>
            <person name="Pearson M."/>
            <person name="Priest M."/>
            <person name="Roberts A."/>
            <person name="Saif S."/>
            <person name="Shea T."/>
            <person name="Sisk P."/>
            <person name="Stolte C."/>
            <person name="Sykes S."/>
            <person name="Wortman J."/>
            <person name="Nusbaum C."/>
            <person name="Birren B."/>
        </authorList>
    </citation>
    <scope>NUCLEOTIDE SEQUENCE</scope>
    <source>
        <strain evidence="2">ERTm3</strain>
    </source>
</reference>
<evidence type="ECO:0000313" key="3">
    <source>
        <dbReference type="Proteomes" id="UP000002872"/>
    </source>
</evidence>
<accession>I3EJB4</accession>
<organism evidence="2 3">
    <name type="scientific">Nematocida parisii (strain ERTm3)</name>
    <name type="common">Nematode killer fungus</name>
    <dbReference type="NCBI Taxonomy" id="935791"/>
    <lineage>
        <taxon>Eukaryota</taxon>
        <taxon>Fungi</taxon>
        <taxon>Fungi incertae sedis</taxon>
        <taxon>Microsporidia</taxon>
        <taxon>Nematocida</taxon>
    </lineage>
</organism>
<feature type="coiled-coil region" evidence="1">
    <location>
        <begin position="14"/>
        <end position="41"/>
    </location>
</feature>
<dbReference type="OMA" id="YAQINAK"/>
<protein>
    <submittedName>
        <fullName evidence="2">Uncharacterized protein</fullName>
    </submittedName>
</protein>
<gene>
    <name evidence="2" type="ORF">NEQG_00081</name>
</gene>
<keyword evidence="1" id="KW-0175">Coiled coil</keyword>